<name>A0A511VC57_9BACL</name>
<dbReference type="Proteomes" id="UP000321157">
    <property type="component" value="Unassembled WGS sequence"/>
</dbReference>
<dbReference type="InterPro" id="IPR037171">
    <property type="entry name" value="NagB/RpiA_transferase-like"/>
</dbReference>
<dbReference type="Gene3D" id="3.40.50.10420">
    <property type="entry name" value="NagB/RpiA/CoA transferase-like"/>
    <property type="match status" value="1"/>
</dbReference>
<gene>
    <name evidence="2" type="primary">lutC_1</name>
    <name evidence="2" type="ORF">ADA01nite_38790</name>
</gene>
<dbReference type="PANTHER" id="PTHR43682:SF1">
    <property type="entry name" value="LACTATE UTILIZATION PROTEIN C"/>
    <property type="match status" value="1"/>
</dbReference>
<dbReference type="SUPFAM" id="SSF100950">
    <property type="entry name" value="NagB/RpiA/CoA transferase-like"/>
    <property type="match status" value="1"/>
</dbReference>
<dbReference type="AlphaFoldDB" id="A0A511VC57"/>
<dbReference type="RefSeq" id="WP_246147423.1">
    <property type="nucleotide sequence ID" value="NZ_BJXX01000185.1"/>
</dbReference>
<sequence>MAAKEREEFLNRIAGKLGRARRSGVKPPRWDTKPYAHLHQGLDHEGLVQQFIGNLRTLQTEVLRVSPEDAGQALDRIFESASVRSVVYWDDERLHAIGLSRLLDEKGVVHRAWDTAVDEQELRNYTAGVEMGIAYAELGLSETGSVMLWNGGGRGRLVSLLPPVFVVFLSEKTIVPRLTEAAEYIREKVPARLPACVNFITGPSRTGDIEMDLAFGVHGPGKVYVILLKG</sequence>
<evidence type="ECO:0000313" key="2">
    <source>
        <dbReference type="EMBL" id="GEN36419.1"/>
    </source>
</evidence>
<dbReference type="Pfam" id="PF02589">
    <property type="entry name" value="LUD_dom"/>
    <property type="match status" value="1"/>
</dbReference>
<feature type="domain" description="LUD" evidence="1">
    <location>
        <begin position="48"/>
        <end position="228"/>
    </location>
</feature>
<keyword evidence="3" id="KW-1185">Reference proteome</keyword>
<dbReference type="PANTHER" id="PTHR43682">
    <property type="entry name" value="LACTATE UTILIZATION PROTEIN C"/>
    <property type="match status" value="1"/>
</dbReference>
<protein>
    <submittedName>
        <fullName evidence="2">Lactate utilization protein C</fullName>
    </submittedName>
</protein>
<comment type="caution">
    <text evidence="2">The sequence shown here is derived from an EMBL/GenBank/DDBJ whole genome shotgun (WGS) entry which is preliminary data.</text>
</comment>
<accession>A0A511VC57</accession>
<proteinExistence type="predicted"/>
<dbReference type="EMBL" id="BJXX01000185">
    <property type="protein sequence ID" value="GEN36419.1"/>
    <property type="molecule type" value="Genomic_DNA"/>
</dbReference>
<dbReference type="InterPro" id="IPR024185">
    <property type="entry name" value="FTHF_cligase-like_sf"/>
</dbReference>
<dbReference type="InterPro" id="IPR003741">
    <property type="entry name" value="LUD_dom"/>
</dbReference>
<evidence type="ECO:0000313" key="3">
    <source>
        <dbReference type="Proteomes" id="UP000321157"/>
    </source>
</evidence>
<organism evidence="2 3">
    <name type="scientific">Aneurinibacillus danicus</name>
    <dbReference type="NCBI Taxonomy" id="267746"/>
    <lineage>
        <taxon>Bacteria</taxon>
        <taxon>Bacillati</taxon>
        <taxon>Bacillota</taxon>
        <taxon>Bacilli</taxon>
        <taxon>Bacillales</taxon>
        <taxon>Paenibacillaceae</taxon>
        <taxon>Aneurinibacillus group</taxon>
        <taxon>Aneurinibacillus</taxon>
    </lineage>
</organism>
<evidence type="ECO:0000259" key="1">
    <source>
        <dbReference type="Pfam" id="PF02589"/>
    </source>
</evidence>
<reference evidence="2 3" key="1">
    <citation type="submission" date="2019-07" db="EMBL/GenBank/DDBJ databases">
        <title>Whole genome shotgun sequence of Aneurinibacillus danicus NBRC 102444.</title>
        <authorList>
            <person name="Hosoyama A."/>
            <person name="Uohara A."/>
            <person name="Ohji S."/>
            <person name="Ichikawa N."/>
        </authorList>
    </citation>
    <scope>NUCLEOTIDE SEQUENCE [LARGE SCALE GENOMIC DNA]</scope>
    <source>
        <strain evidence="2 3">NBRC 102444</strain>
    </source>
</reference>